<evidence type="ECO:0000313" key="2">
    <source>
        <dbReference type="Proteomes" id="UP000646911"/>
    </source>
</evidence>
<keyword evidence="2" id="KW-1185">Reference proteome</keyword>
<dbReference type="RefSeq" id="WP_186957300.1">
    <property type="nucleotide sequence ID" value="NZ_JACOFX010000043.1"/>
</dbReference>
<sequence>MSDIADSADARISLDLEFALNNMQRFPAVEPDLHCLFCDEPVGYRELFCDSDCRCDYEKEQKLLKIAGR</sequence>
<reference evidence="1 2" key="1">
    <citation type="submission" date="2020-08" db="EMBL/GenBank/DDBJ databases">
        <title>Novel species isolated from subtropical streams in China.</title>
        <authorList>
            <person name="Lu H."/>
        </authorList>
    </citation>
    <scope>NUCLEOTIDE SEQUENCE [LARGE SCALE GENOMIC DNA]</scope>
    <source>
        <strain evidence="1 2">NL8W</strain>
    </source>
</reference>
<name>A0ABR6ZIP8_9BURK</name>
<evidence type="ECO:0000313" key="1">
    <source>
        <dbReference type="EMBL" id="MBC3911598.1"/>
    </source>
</evidence>
<proteinExistence type="predicted"/>
<protein>
    <submittedName>
        <fullName evidence="1">DUF2116 family Zn-ribbon domain-containing protein</fullName>
    </submittedName>
</protein>
<comment type="caution">
    <text evidence="1">The sequence shown here is derived from an EMBL/GenBank/DDBJ whole genome shotgun (WGS) entry which is preliminary data.</text>
</comment>
<dbReference type="Proteomes" id="UP000646911">
    <property type="component" value="Unassembled WGS sequence"/>
</dbReference>
<accession>A0ABR6ZIP8</accession>
<gene>
    <name evidence="1" type="ORF">H8L47_28950</name>
</gene>
<organism evidence="1 2">
    <name type="scientific">Undibacterium umbellatum</name>
    <dbReference type="NCBI Taxonomy" id="2762300"/>
    <lineage>
        <taxon>Bacteria</taxon>
        <taxon>Pseudomonadati</taxon>
        <taxon>Pseudomonadota</taxon>
        <taxon>Betaproteobacteria</taxon>
        <taxon>Burkholderiales</taxon>
        <taxon>Oxalobacteraceae</taxon>
        <taxon>Undibacterium</taxon>
    </lineage>
</organism>
<dbReference type="Pfam" id="PF09889">
    <property type="entry name" value="DUF2116"/>
    <property type="match status" value="1"/>
</dbReference>
<dbReference type="EMBL" id="JACOFX010000043">
    <property type="protein sequence ID" value="MBC3911598.1"/>
    <property type="molecule type" value="Genomic_DNA"/>
</dbReference>
<dbReference type="InterPro" id="IPR019216">
    <property type="entry name" value="DUF2116_treble_clef"/>
</dbReference>